<keyword evidence="7" id="KW-1185">Reference proteome</keyword>
<feature type="domain" description="Major facilitator superfamily (MFS) profile" evidence="5">
    <location>
        <begin position="17"/>
        <end position="390"/>
    </location>
</feature>
<feature type="transmembrane region" description="Helical" evidence="4">
    <location>
        <begin position="368"/>
        <end position="389"/>
    </location>
</feature>
<proteinExistence type="predicted"/>
<dbReference type="Proteomes" id="UP000006746">
    <property type="component" value="Unassembled WGS sequence"/>
</dbReference>
<evidence type="ECO:0000259" key="5">
    <source>
        <dbReference type="PROSITE" id="PS50850"/>
    </source>
</evidence>
<feature type="transmembrane region" description="Helical" evidence="4">
    <location>
        <begin position="87"/>
        <end position="106"/>
    </location>
</feature>
<dbReference type="eggNOG" id="COG2814">
    <property type="taxonomic scope" value="Bacteria"/>
</dbReference>
<keyword evidence="1 4" id="KW-0812">Transmembrane</keyword>
<dbReference type="InterPro" id="IPR047200">
    <property type="entry name" value="MFS_YcaD-like"/>
</dbReference>
<evidence type="ECO:0000313" key="7">
    <source>
        <dbReference type="Proteomes" id="UP000006746"/>
    </source>
</evidence>
<dbReference type="PANTHER" id="PTHR23521">
    <property type="entry name" value="TRANSPORTER MFS SUPERFAMILY"/>
    <property type="match status" value="1"/>
</dbReference>
<name>K2KGN2_9PROT</name>
<feature type="transmembrane region" description="Helical" evidence="4">
    <location>
        <begin position="112"/>
        <end position="133"/>
    </location>
</feature>
<dbReference type="Pfam" id="PF07690">
    <property type="entry name" value="MFS_1"/>
    <property type="match status" value="1"/>
</dbReference>
<keyword evidence="3 4" id="KW-0472">Membrane</keyword>
<dbReference type="PANTHER" id="PTHR23521:SF3">
    <property type="entry name" value="MFS TRANSPORTER"/>
    <property type="match status" value="1"/>
</dbReference>
<dbReference type="EMBL" id="AMRL01000007">
    <property type="protein sequence ID" value="EKE76490.1"/>
    <property type="molecule type" value="Genomic_DNA"/>
</dbReference>
<dbReference type="Gene3D" id="1.20.1250.20">
    <property type="entry name" value="MFS general substrate transporter like domains"/>
    <property type="match status" value="2"/>
</dbReference>
<keyword evidence="2 4" id="KW-1133">Transmembrane helix</keyword>
<feature type="transmembrane region" description="Helical" evidence="4">
    <location>
        <begin position="337"/>
        <end position="356"/>
    </location>
</feature>
<feature type="transmembrane region" description="Helical" evidence="4">
    <location>
        <begin position="173"/>
        <end position="191"/>
    </location>
</feature>
<organism evidence="6 7">
    <name type="scientific">Oceanibaculum indicum P24</name>
    <dbReference type="NCBI Taxonomy" id="1207063"/>
    <lineage>
        <taxon>Bacteria</taxon>
        <taxon>Pseudomonadati</taxon>
        <taxon>Pseudomonadota</taxon>
        <taxon>Alphaproteobacteria</taxon>
        <taxon>Rhodospirillales</taxon>
        <taxon>Oceanibaculaceae</taxon>
        <taxon>Oceanibaculum</taxon>
    </lineage>
</organism>
<gene>
    <name evidence="6" type="ORF">P24_07594</name>
</gene>
<dbReference type="InterPro" id="IPR020846">
    <property type="entry name" value="MFS_dom"/>
</dbReference>
<comment type="caution">
    <text evidence="6">The sequence shown here is derived from an EMBL/GenBank/DDBJ whole genome shotgun (WGS) entry which is preliminary data.</text>
</comment>
<evidence type="ECO:0000256" key="4">
    <source>
        <dbReference type="SAM" id="Phobius"/>
    </source>
</evidence>
<feature type="transmembrane region" description="Helical" evidence="4">
    <location>
        <begin position="212"/>
        <end position="238"/>
    </location>
</feature>
<protein>
    <submittedName>
        <fullName evidence="6">Major facilitator superfamily transporter</fullName>
    </submittedName>
</protein>
<dbReference type="CDD" id="cd17477">
    <property type="entry name" value="MFS_YcaD_like"/>
    <property type="match status" value="1"/>
</dbReference>
<feature type="transmembrane region" description="Helical" evidence="4">
    <location>
        <begin position="55"/>
        <end position="75"/>
    </location>
</feature>
<reference evidence="6 7" key="1">
    <citation type="journal article" date="2012" name="J. Bacteriol.">
        <title>Genome Sequence of Oceanibaculum indicum Type Strain P24.</title>
        <authorList>
            <person name="Lai Q."/>
            <person name="Shao Z."/>
        </authorList>
    </citation>
    <scope>NUCLEOTIDE SEQUENCE [LARGE SCALE GENOMIC DNA]</scope>
    <source>
        <strain evidence="6 7">P24</strain>
    </source>
</reference>
<dbReference type="AlphaFoldDB" id="K2KGN2"/>
<feature type="transmembrane region" description="Helical" evidence="4">
    <location>
        <begin position="250"/>
        <end position="271"/>
    </location>
</feature>
<feature type="transmembrane region" description="Helical" evidence="4">
    <location>
        <begin position="278"/>
        <end position="297"/>
    </location>
</feature>
<dbReference type="SUPFAM" id="SSF103473">
    <property type="entry name" value="MFS general substrate transporter"/>
    <property type="match status" value="1"/>
</dbReference>
<dbReference type="PROSITE" id="PS50850">
    <property type="entry name" value="MFS"/>
    <property type="match status" value="1"/>
</dbReference>
<dbReference type="GO" id="GO:0022857">
    <property type="term" value="F:transmembrane transporter activity"/>
    <property type="evidence" value="ECO:0007669"/>
    <property type="project" value="InterPro"/>
</dbReference>
<feature type="transmembrane region" description="Helical" evidence="4">
    <location>
        <begin position="145"/>
        <end position="167"/>
    </location>
</feature>
<evidence type="ECO:0000256" key="2">
    <source>
        <dbReference type="ARBA" id="ARBA00022989"/>
    </source>
</evidence>
<feature type="transmembrane region" description="Helical" evidence="4">
    <location>
        <begin position="303"/>
        <end position="325"/>
    </location>
</feature>
<accession>K2KGN2</accession>
<dbReference type="STRING" id="1207063.P24_07594"/>
<evidence type="ECO:0000256" key="1">
    <source>
        <dbReference type="ARBA" id="ARBA00022692"/>
    </source>
</evidence>
<dbReference type="RefSeq" id="WP_008944128.1">
    <property type="nucleotide sequence ID" value="NZ_AMRL01000007.1"/>
</dbReference>
<evidence type="ECO:0000256" key="3">
    <source>
        <dbReference type="ARBA" id="ARBA00023136"/>
    </source>
</evidence>
<dbReference type="InterPro" id="IPR036259">
    <property type="entry name" value="MFS_trans_sf"/>
</dbReference>
<dbReference type="GO" id="GO:0005886">
    <property type="term" value="C:plasma membrane"/>
    <property type="evidence" value="ECO:0007669"/>
    <property type="project" value="TreeGrafter"/>
</dbReference>
<dbReference type="InterPro" id="IPR011701">
    <property type="entry name" value="MFS"/>
</dbReference>
<feature type="transmembrane region" description="Helical" evidence="4">
    <location>
        <begin position="20"/>
        <end position="43"/>
    </location>
</feature>
<evidence type="ECO:0000313" key="6">
    <source>
        <dbReference type="EMBL" id="EKE76490.1"/>
    </source>
</evidence>
<sequence length="394" mass="41240">MTQDTLPGTAPALTDRARRLAMLALLSVSLGAGLMIGVTMPLLSMLLELRGTDTVLIGLNAAMSTFAILLTGPFLPRAIRRYGTLPVMYLSIVFGIAVLLAMPVFTSLPAWFVLRFALGISVGVAWIASEAWLNAIVTDRNRGKMLGLYVTCFAGGFALGPVIIGLVGLEGPVPFLIGAAILGASALPLPLARHALPPVPSHAAGNIGRLMLLAPTIMLAAAVSGLSDATVFALLPVYALRVGFAPETAVLLLSTFLAGNLALQVPLGWLADRMNRRLLLAICGAAGVLGPLAFWLALDTLLIWPLLFAWGGVVMGIYTIGLCMLAERFDTATLPGANAAFVMLYSLGSMSGPALGGGAMTLWDPHGMLVFGALASLLFLLIVLGRAWVRNRSD</sequence>